<name>A0AAN8JF47_PATCE</name>
<sequence>MVEGTILKEAQSSPTFSIMVDEIADITSKIHLAVCVKYLSNEYGTCKTAFLADVELADGTADVITNNIVKILEDKNL</sequence>
<protein>
    <recommendedName>
        <fullName evidence="3">DUF4371 domain-containing protein</fullName>
    </recommendedName>
</protein>
<keyword evidence="2" id="KW-1185">Reference proteome</keyword>
<accession>A0AAN8JF47</accession>
<organism evidence="1 2">
    <name type="scientific">Patella caerulea</name>
    <name type="common">Rayed Mediterranean limpet</name>
    <dbReference type="NCBI Taxonomy" id="87958"/>
    <lineage>
        <taxon>Eukaryota</taxon>
        <taxon>Metazoa</taxon>
        <taxon>Spiralia</taxon>
        <taxon>Lophotrochozoa</taxon>
        <taxon>Mollusca</taxon>
        <taxon>Gastropoda</taxon>
        <taxon>Patellogastropoda</taxon>
        <taxon>Patelloidea</taxon>
        <taxon>Patellidae</taxon>
        <taxon>Patella</taxon>
    </lineage>
</organism>
<dbReference type="Proteomes" id="UP001347796">
    <property type="component" value="Unassembled WGS sequence"/>
</dbReference>
<dbReference type="EMBL" id="JAZGQO010000011">
    <property type="protein sequence ID" value="KAK6174576.1"/>
    <property type="molecule type" value="Genomic_DNA"/>
</dbReference>
<dbReference type="AlphaFoldDB" id="A0AAN8JF47"/>
<gene>
    <name evidence="1" type="ORF">SNE40_017825</name>
</gene>
<comment type="caution">
    <text evidence="1">The sequence shown here is derived from an EMBL/GenBank/DDBJ whole genome shotgun (WGS) entry which is preliminary data.</text>
</comment>
<evidence type="ECO:0000313" key="2">
    <source>
        <dbReference type="Proteomes" id="UP001347796"/>
    </source>
</evidence>
<proteinExistence type="predicted"/>
<evidence type="ECO:0000313" key="1">
    <source>
        <dbReference type="EMBL" id="KAK6174576.1"/>
    </source>
</evidence>
<reference evidence="1 2" key="1">
    <citation type="submission" date="2024-01" db="EMBL/GenBank/DDBJ databases">
        <title>The genome of the rayed Mediterranean limpet Patella caerulea (Linnaeus, 1758).</title>
        <authorList>
            <person name="Anh-Thu Weber A."/>
            <person name="Halstead-Nussloch G."/>
        </authorList>
    </citation>
    <scope>NUCLEOTIDE SEQUENCE [LARGE SCALE GENOMIC DNA]</scope>
    <source>
        <strain evidence="1">AATW-2023a</strain>
        <tissue evidence="1">Whole specimen</tissue>
    </source>
</reference>
<evidence type="ECO:0008006" key="3">
    <source>
        <dbReference type="Google" id="ProtNLM"/>
    </source>
</evidence>